<evidence type="ECO:0000256" key="2">
    <source>
        <dbReference type="ARBA" id="ARBA00023125"/>
    </source>
</evidence>
<name>A0ABV5SDE0_9ACTN</name>
<comment type="caution">
    <text evidence="5">The sequence shown here is derived from an EMBL/GenBank/DDBJ whole genome shotgun (WGS) entry which is preliminary data.</text>
</comment>
<dbReference type="Gene3D" id="1.10.260.40">
    <property type="entry name" value="lambda repressor-like DNA-binding domains"/>
    <property type="match status" value="1"/>
</dbReference>
<dbReference type="RefSeq" id="WP_344990162.1">
    <property type="nucleotide sequence ID" value="NZ_BAAAXV010000005.1"/>
</dbReference>
<evidence type="ECO:0000313" key="5">
    <source>
        <dbReference type="EMBL" id="MFB9629642.1"/>
    </source>
</evidence>
<keyword evidence="3" id="KW-0804">Transcription</keyword>
<gene>
    <name evidence="5" type="ORF">ACFFSA_41775</name>
</gene>
<dbReference type="InterPro" id="IPR046335">
    <property type="entry name" value="LacI/GalR-like_sensor"/>
</dbReference>
<dbReference type="CDD" id="cd06267">
    <property type="entry name" value="PBP1_LacI_sugar_binding-like"/>
    <property type="match status" value="1"/>
</dbReference>
<protein>
    <submittedName>
        <fullName evidence="5">LacI family DNA-binding transcriptional regulator</fullName>
    </submittedName>
</protein>
<organism evidence="5 6">
    <name type="scientific">Nonomuraea helvata</name>
    <dbReference type="NCBI Taxonomy" id="37484"/>
    <lineage>
        <taxon>Bacteria</taxon>
        <taxon>Bacillati</taxon>
        <taxon>Actinomycetota</taxon>
        <taxon>Actinomycetes</taxon>
        <taxon>Streptosporangiales</taxon>
        <taxon>Streptosporangiaceae</taxon>
        <taxon>Nonomuraea</taxon>
    </lineage>
</organism>
<dbReference type="PANTHER" id="PTHR30146">
    <property type="entry name" value="LACI-RELATED TRANSCRIPTIONAL REPRESSOR"/>
    <property type="match status" value="1"/>
</dbReference>
<dbReference type="InterPro" id="IPR028082">
    <property type="entry name" value="Peripla_BP_I"/>
</dbReference>
<dbReference type="Proteomes" id="UP001589532">
    <property type="component" value="Unassembled WGS sequence"/>
</dbReference>
<dbReference type="PANTHER" id="PTHR30146:SF138">
    <property type="entry name" value="TRANSCRIPTIONAL REGULATORY PROTEIN"/>
    <property type="match status" value="1"/>
</dbReference>
<dbReference type="EMBL" id="JBHMBW010000062">
    <property type="protein sequence ID" value="MFB9629642.1"/>
    <property type="molecule type" value="Genomic_DNA"/>
</dbReference>
<reference evidence="5 6" key="1">
    <citation type="submission" date="2024-09" db="EMBL/GenBank/DDBJ databases">
        <authorList>
            <person name="Sun Q."/>
            <person name="Mori K."/>
        </authorList>
    </citation>
    <scope>NUCLEOTIDE SEQUENCE [LARGE SCALE GENOMIC DNA]</scope>
    <source>
        <strain evidence="5 6">JCM 3143</strain>
    </source>
</reference>
<feature type="domain" description="HTH lacI-type" evidence="4">
    <location>
        <begin position="12"/>
        <end position="66"/>
    </location>
</feature>
<proteinExistence type="predicted"/>
<accession>A0ABV5SDE0</accession>
<dbReference type="GO" id="GO:0003677">
    <property type="term" value="F:DNA binding"/>
    <property type="evidence" value="ECO:0007669"/>
    <property type="project" value="UniProtKB-KW"/>
</dbReference>
<keyword evidence="2 5" id="KW-0238">DNA-binding</keyword>
<dbReference type="Gene3D" id="3.40.50.2300">
    <property type="match status" value="2"/>
</dbReference>
<keyword evidence="6" id="KW-1185">Reference proteome</keyword>
<dbReference type="PRINTS" id="PR00036">
    <property type="entry name" value="HTHLACI"/>
</dbReference>
<dbReference type="SUPFAM" id="SSF47413">
    <property type="entry name" value="lambda repressor-like DNA-binding domains"/>
    <property type="match status" value="1"/>
</dbReference>
<sequence length="343" mass="36194">MRNVRQGRAPRVTISDVGAAAGVSPSTVSRVLNGTAKVDPSLAERVHDAVRQLGYRPNAAAQGLARGEWGTIGVLVPNLANPYFPDVLKAVSAVAHSHGRRVMVMESDDDPSIEQGLVEDLMRSCDGVLLCSSRMERADLVALTARDHPLVLLDRIVPGIAAPAISADFFGGMMLICGHLAQLGHRRVAYLSGPEVSWANSERIRALEAAKAFGISVTILPCGSTSRSGYEAAAEVAGTGATALTTYNDLVALGAVTRMRELGVRVPEDLSVVGFDDIALEHVAHTSLTTVSVPRGQLGKQAAEMLEALMTVGHDGEPVSLPMELHVRDSTAPPRVAPPRVTV</sequence>
<evidence type="ECO:0000259" key="4">
    <source>
        <dbReference type="PROSITE" id="PS50932"/>
    </source>
</evidence>
<evidence type="ECO:0000256" key="1">
    <source>
        <dbReference type="ARBA" id="ARBA00023015"/>
    </source>
</evidence>
<dbReference type="InterPro" id="IPR010982">
    <property type="entry name" value="Lambda_DNA-bd_dom_sf"/>
</dbReference>
<dbReference type="Pfam" id="PF00356">
    <property type="entry name" value="LacI"/>
    <property type="match status" value="1"/>
</dbReference>
<dbReference type="SUPFAM" id="SSF53822">
    <property type="entry name" value="Periplasmic binding protein-like I"/>
    <property type="match status" value="1"/>
</dbReference>
<dbReference type="PROSITE" id="PS50932">
    <property type="entry name" value="HTH_LACI_2"/>
    <property type="match status" value="1"/>
</dbReference>
<dbReference type="InterPro" id="IPR000843">
    <property type="entry name" value="HTH_LacI"/>
</dbReference>
<evidence type="ECO:0000256" key="3">
    <source>
        <dbReference type="ARBA" id="ARBA00023163"/>
    </source>
</evidence>
<keyword evidence="1" id="KW-0805">Transcription regulation</keyword>
<dbReference type="SMART" id="SM00354">
    <property type="entry name" value="HTH_LACI"/>
    <property type="match status" value="1"/>
</dbReference>
<dbReference type="Pfam" id="PF13377">
    <property type="entry name" value="Peripla_BP_3"/>
    <property type="match status" value="1"/>
</dbReference>
<dbReference type="CDD" id="cd01392">
    <property type="entry name" value="HTH_LacI"/>
    <property type="match status" value="1"/>
</dbReference>
<evidence type="ECO:0000313" key="6">
    <source>
        <dbReference type="Proteomes" id="UP001589532"/>
    </source>
</evidence>